<proteinExistence type="inferred from homology"/>
<comment type="similarity">
    <text evidence="3">Belongs to the HARBI1 family.</text>
</comment>
<feature type="domain" description="DDE Tnp4" evidence="8">
    <location>
        <begin position="2"/>
        <end position="126"/>
    </location>
</feature>
<keyword evidence="5" id="KW-0479">Metal-binding</keyword>
<dbReference type="Pfam" id="PF13359">
    <property type="entry name" value="DDE_Tnp_4"/>
    <property type="match status" value="1"/>
</dbReference>
<evidence type="ECO:0000256" key="4">
    <source>
        <dbReference type="ARBA" id="ARBA00022722"/>
    </source>
</evidence>
<evidence type="ECO:0000256" key="3">
    <source>
        <dbReference type="ARBA" id="ARBA00006958"/>
    </source>
</evidence>
<dbReference type="GO" id="GO:0004518">
    <property type="term" value="F:nuclease activity"/>
    <property type="evidence" value="ECO:0007669"/>
    <property type="project" value="UniProtKB-KW"/>
</dbReference>
<evidence type="ECO:0000256" key="1">
    <source>
        <dbReference type="ARBA" id="ARBA00001968"/>
    </source>
</evidence>
<keyword evidence="4" id="KW-0540">Nuclease</keyword>
<evidence type="ECO:0000256" key="6">
    <source>
        <dbReference type="ARBA" id="ARBA00022801"/>
    </source>
</evidence>
<evidence type="ECO:0000313" key="9">
    <source>
        <dbReference type="EMBL" id="KAL0401180.1"/>
    </source>
</evidence>
<dbReference type="AlphaFoldDB" id="A0AAW2T918"/>
<keyword evidence="6" id="KW-0378">Hydrolase</keyword>
<evidence type="ECO:0000256" key="2">
    <source>
        <dbReference type="ARBA" id="ARBA00004123"/>
    </source>
</evidence>
<accession>A0AAW2T918</accession>
<dbReference type="PANTHER" id="PTHR22930">
    <property type="match status" value="1"/>
</dbReference>
<comment type="caution">
    <text evidence="9">The sequence shown here is derived from an EMBL/GenBank/DDBJ whole genome shotgun (WGS) entry which is preliminary data.</text>
</comment>
<evidence type="ECO:0000256" key="5">
    <source>
        <dbReference type="ARBA" id="ARBA00022723"/>
    </source>
</evidence>
<reference evidence="9" key="1">
    <citation type="submission" date="2020-06" db="EMBL/GenBank/DDBJ databases">
        <authorList>
            <person name="Li T."/>
            <person name="Hu X."/>
            <person name="Zhang T."/>
            <person name="Song X."/>
            <person name="Zhang H."/>
            <person name="Dai N."/>
            <person name="Sheng W."/>
            <person name="Hou X."/>
            <person name="Wei L."/>
        </authorList>
    </citation>
    <scope>NUCLEOTIDE SEQUENCE</scope>
    <source>
        <strain evidence="9">KEN1</strain>
        <tissue evidence="9">Leaf</tissue>
    </source>
</reference>
<comment type="subcellular location">
    <subcellularLocation>
        <location evidence="2">Nucleus</location>
    </subcellularLocation>
</comment>
<keyword evidence="7" id="KW-0539">Nucleus</keyword>
<protein>
    <recommendedName>
        <fullName evidence="8">DDE Tnp4 domain-containing protein</fullName>
    </recommendedName>
</protein>
<sequence length="184" mass="21632">MQFIYVLTGWEGSAADSRILRNAINQPTGLRIPVENYYLCDNGYKNGEGFLTPYRGVRYHLREWDRGTGGPQNRHELFNLRHSSARNVIERTFGLLKVRWGILRSPALYPIEVQNKIIMACCFLHNFIRSEMLTDPLELEIPETNEQTFNRNMEFVSSVDTNPSWTNWRDELDSSMYTEWLRHV</sequence>
<dbReference type="PANTHER" id="PTHR22930:SF281">
    <property type="entry name" value="NUCLEASE"/>
    <property type="match status" value="1"/>
</dbReference>
<evidence type="ECO:0000259" key="8">
    <source>
        <dbReference type="Pfam" id="PF13359"/>
    </source>
</evidence>
<reference evidence="9" key="2">
    <citation type="journal article" date="2024" name="Plant">
        <title>Genomic evolution and insights into agronomic trait innovations of Sesamum species.</title>
        <authorList>
            <person name="Miao H."/>
            <person name="Wang L."/>
            <person name="Qu L."/>
            <person name="Liu H."/>
            <person name="Sun Y."/>
            <person name="Le M."/>
            <person name="Wang Q."/>
            <person name="Wei S."/>
            <person name="Zheng Y."/>
            <person name="Lin W."/>
            <person name="Duan Y."/>
            <person name="Cao H."/>
            <person name="Xiong S."/>
            <person name="Wang X."/>
            <person name="Wei L."/>
            <person name="Li C."/>
            <person name="Ma Q."/>
            <person name="Ju M."/>
            <person name="Zhao R."/>
            <person name="Li G."/>
            <person name="Mu C."/>
            <person name="Tian Q."/>
            <person name="Mei H."/>
            <person name="Zhang T."/>
            <person name="Gao T."/>
            <person name="Zhang H."/>
        </authorList>
    </citation>
    <scope>NUCLEOTIDE SEQUENCE</scope>
    <source>
        <strain evidence="9">KEN1</strain>
    </source>
</reference>
<dbReference type="GO" id="GO:0005634">
    <property type="term" value="C:nucleus"/>
    <property type="evidence" value="ECO:0007669"/>
    <property type="project" value="UniProtKB-SubCell"/>
</dbReference>
<evidence type="ECO:0000256" key="7">
    <source>
        <dbReference type="ARBA" id="ARBA00023242"/>
    </source>
</evidence>
<dbReference type="InterPro" id="IPR045249">
    <property type="entry name" value="HARBI1-like"/>
</dbReference>
<dbReference type="InterPro" id="IPR027806">
    <property type="entry name" value="HARBI1_dom"/>
</dbReference>
<dbReference type="GO" id="GO:0046872">
    <property type="term" value="F:metal ion binding"/>
    <property type="evidence" value="ECO:0007669"/>
    <property type="project" value="UniProtKB-KW"/>
</dbReference>
<organism evidence="9">
    <name type="scientific">Sesamum latifolium</name>
    <dbReference type="NCBI Taxonomy" id="2727402"/>
    <lineage>
        <taxon>Eukaryota</taxon>
        <taxon>Viridiplantae</taxon>
        <taxon>Streptophyta</taxon>
        <taxon>Embryophyta</taxon>
        <taxon>Tracheophyta</taxon>
        <taxon>Spermatophyta</taxon>
        <taxon>Magnoliopsida</taxon>
        <taxon>eudicotyledons</taxon>
        <taxon>Gunneridae</taxon>
        <taxon>Pentapetalae</taxon>
        <taxon>asterids</taxon>
        <taxon>lamiids</taxon>
        <taxon>Lamiales</taxon>
        <taxon>Pedaliaceae</taxon>
        <taxon>Sesamum</taxon>
    </lineage>
</organism>
<gene>
    <name evidence="9" type="ORF">Slati_4147900</name>
</gene>
<dbReference type="GO" id="GO:0016787">
    <property type="term" value="F:hydrolase activity"/>
    <property type="evidence" value="ECO:0007669"/>
    <property type="project" value="UniProtKB-KW"/>
</dbReference>
<comment type="cofactor">
    <cofactor evidence="1">
        <name>a divalent metal cation</name>
        <dbReference type="ChEBI" id="CHEBI:60240"/>
    </cofactor>
</comment>
<name>A0AAW2T918_9LAMI</name>
<dbReference type="EMBL" id="JACGWN010000015">
    <property type="protein sequence ID" value="KAL0401180.1"/>
    <property type="molecule type" value="Genomic_DNA"/>
</dbReference>